<organism evidence="2 3">
    <name type="scientific">Candidatus Sulfurimonas marisnigri</name>
    <dbReference type="NCBI Taxonomy" id="2740405"/>
    <lineage>
        <taxon>Bacteria</taxon>
        <taxon>Pseudomonadati</taxon>
        <taxon>Campylobacterota</taxon>
        <taxon>Epsilonproteobacteria</taxon>
        <taxon>Campylobacterales</taxon>
        <taxon>Sulfurimonadaceae</taxon>
        <taxon>Sulfurimonas</taxon>
    </lineage>
</organism>
<feature type="transmembrane region" description="Helical" evidence="1">
    <location>
        <begin position="6"/>
        <end position="23"/>
    </location>
</feature>
<dbReference type="AlphaFoldDB" id="A0A7S7LYL1"/>
<dbReference type="Proteomes" id="UP000593836">
    <property type="component" value="Chromosome"/>
</dbReference>
<dbReference type="KEGG" id="smas:HUE87_07690"/>
<evidence type="ECO:0000313" key="3">
    <source>
        <dbReference type="Proteomes" id="UP000593836"/>
    </source>
</evidence>
<keyword evidence="3" id="KW-1185">Reference proteome</keyword>
<proteinExistence type="predicted"/>
<reference evidence="2 3" key="1">
    <citation type="submission" date="2020-05" db="EMBL/GenBank/DDBJ databases">
        <title>Sulfurimonas marisnigri, sp. nov., and Sulfurimonas baltica, sp. nov., manganese oxide reducing chemolithoautotrophs of the class Epsilonproteobacteria isolated from the pelagic redoxclines of the Black and Baltic Seas and emended description of the genus Sulfurimonas.</title>
        <authorList>
            <person name="Henkel J.V."/>
            <person name="Laudan C."/>
            <person name="Werner J."/>
            <person name="Neu T."/>
            <person name="Plewe S."/>
            <person name="Sproer C."/>
            <person name="Bunk B."/>
            <person name="Schulz-Vogt H.N."/>
        </authorList>
    </citation>
    <scope>NUCLEOTIDE SEQUENCE [LARGE SCALE GENOMIC DNA]</scope>
    <source>
        <strain evidence="2 3">SoZ1</strain>
    </source>
</reference>
<sequence>MDDEIIYSIVGIITLIFVIMGALRGKSSQEPKTKEQKRAEIVAAYKLELQESLDPLSSNKDAKIAKKTSLLKKFSDELSRNIFFDKNEIRDIILELAR</sequence>
<dbReference type="RefSeq" id="WP_194365617.1">
    <property type="nucleotide sequence ID" value="NZ_CP054493.1"/>
</dbReference>
<keyword evidence="1" id="KW-0812">Transmembrane</keyword>
<keyword evidence="1" id="KW-1133">Transmembrane helix</keyword>
<evidence type="ECO:0000256" key="1">
    <source>
        <dbReference type="SAM" id="Phobius"/>
    </source>
</evidence>
<dbReference type="EMBL" id="CP054493">
    <property type="protein sequence ID" value="QOY53782.1"/>
    <property type="molecule type" value="Genomic_DNA"/>
</dbReference>
<evidence type="ECO:0000313" key="2">
    <source>
        <dbReference type="EMBL" id="QOY53782.1"/>
    </source>
</evidence>
<gene>
    <name evidence="2" type="ORF">HUE87_07690</name>
</gene>
<accession>A0A7S7LYL1</accession>
<keyword evidence="1" id="KW-0472">Membrane</keyword>
<protein>
    <submittedName>
        <fullName evidence="2">Uncharacterized protein</fullName>
    </submittedName>
</protein>
<name>A0A7S7LYL1_9BACT</name>